<keyword evidence="5 6" id="KW-0663">Pyridoxal phosphate</keyword>
<organism evidence="7 8">
    <name type="scientific">Kordiimonas lacus</name>
    <dbReference type="NCBI Taxonomy" id="637679"/>
    <lineage>
        <taxon>Bacteria</taxon>
        <taxon>Pseudomonadati</taxon>
        <taxon>Pseudomonadota</taxon>
        <taxon>Alphaproteobacteria</taxon>
        <taxon>Kordiimonadales</taxon>
        <taxon>Kordiimonadaceae</taxon>
        <taxon>Kordiimonas</taxon>
    </lineage>
</organism>
<reference evidence="7 8" key="1">
    <citation type="submission" date="2016-10" db="EMBL/GenBank/DDBJ databases">
        <authorList>
            <person name="de Groot N.N."/>
        </authorList>
    </citation>
    <scope>NUCLEOTIDE SEQUENCE [LARGE SCALE GENOMIC DNA]</scope>
    <source>
        <strain evidence="7 8">CGMCC 1.9109</strain>
    </source>
</reference>
<dbReference type="Gene3D" id="3.40.640.10">
    <property type="entry name" value="Type I PLP-dependent aspartate aminotransferase-like (Major domain)"/>
    <property type="match status" value="1"/>
</dbReference>
<evidence type="ECO:0000256" key="5">
    <source>
        <dbReference type="ARBA" id="ARBA00022898"/>
    </source>
</evidence>
<dbReference type="InterPro" id="IPR005814">
    <property type="entry name" value="Aminotrans_3"/>
</dbReference>
<dbReference type="InterPro" id="IPR015424">
    <property type="entry name" value="PyrdxlP-dep_Trfase"/>
</dbReference>
<keyword evidence="7" id="KW-0670">Pyruvate</keyword>
<dbReference type="SUPFAM" id="SSF53383">
    <property type="entry name" value="PLP-dependent transferases"/>
    <property type="match status" value="1"/>
</dbReference>
<proteinExistence type="inferred from homology"/>
<dbReference type="GO" id="GO:0004015">
    <property type="term" value="F:adenosylmethionine-8-amino-7-oxononanoate transaminase activity"/>
    <property type="evidence" value="ECO:0007669"/>
    <property type="project" value="TreeGrafter"/>
</dbReference>
<evidence type="ECO:0000256" key="2">
    <source>
        <dbReference type="ARBA" id="ARBA00008954"/>
    </source>
</evidence>
<dbReference type="CDD" id="cd00610">
    <property type="entry name" value="OAT_like"/>
    <property type="match status" value="1"/>
</dbReference>
<name>A0A1G7D789_9PROT</name>
<comment type="similarity">
    <text evidence="2 6">Belongs to the class-III pyridoxal-phosphate-dependent aminotransferase family.</text>
</comment>
<evidence type="ECO:0000256" key="3">
    <source>
        <dbReference type="ARBA" id="ARBA00022576"/>
    </source>
</evidence>
<dbReference type="AlphaFoldDB" id="A0A1G7D789"/>
<sequence length="443" mass="48247">MSELSAGAKANDLEAYWMPFTANRQFKANPRMVVGADGMYFKLSDGRDLLDGIAGLWCCNAGHNRPRIVEAIQKQAAELDYAPAFQMGHPKQFELASRLARMMPGDLNKVFFTNSGSESVETALKMAIAYHRARGEGQRVRLIGREKGYHGVNFGGMSVGGMPANRKMFGSLMTGVDHMRHTHGIEGNRFSHGQPPNGAEMADDLERLCELHDPSTIAAVIVEPLAGSAGVILPPKGYLERLRAICDKHGILLIFDEVITAYGRLGSPFAVNHFGVEPDIVTTAKALANGVIPMGAVFVQDKIYDAFMTGPENMVEFFHGYTFSGNPMACAAALGTLDTYEEEGLLTRGSELSPYWEDAVHSLKDLPNVIDLRNMGLIAGIELEPRAGKPTARAFEAFLKAYEAGLLIRTTGDTIALSPPLIIEKSHIDFAFGTLRDILKSLD</sequence>
<dbReference type="PANTHER" id="PTHR42684">
    <property type="entry name" value="ADENOSYLMETHIONINE-8-AMINO-7-OXONONANOATE AMINOTRANSFERASE"/>
    <property type="match status" value="1"/>
</dbReference>
<dbReference type="EMBL" id="FNAK01000007">
    <property type="protein sequence ID" value="SDE47387.1"/>
    <property type="molecule type" value="Genomic_DNA"/>
</dbReference>
<gene>
    <name evidence="7" type="ORF">SAMN04488071_2986</name>
</gene>
<dbReference type="PIRSF" id="PIRSF000521">
    <property type="entry name" value="Transaminase_4ab_Lys_Orn"/>
    <property type="match status" value="1"/>
</dbReference>
<keyword evidence="3" id="KW-0032">Aminotransferase</keyword>
<dbReference type="RefSeq" id="WP_068305168.1">
    <property type="nucleotide sequence ID" value="NZ_FNAK01000007.1"/>
</dbReference>
<keyword evidence="4" id="KW-0808">Transferase</keyword>
<dbReference type="PROSITE" id="PS00600">
    <property type="entry name" value="AA_TRANSFER_CLASS_3"/>
    <property type="match status" value="1"/>
</dbReference>
<dbReference type="Pfam" id="PF00202">
    <property type="entry name" value="Aminotran_3"/>
    <property type="match status" value="1"/>
</dbReference>
<dbReference type="GO" id="GO:0009102">
    <property type="term" value="P:biotin biosynthetic process"/>
    <property type="evidence" value="ECO:0007669"/>
    <property type="project" value="TreeGrafter"/>
</dbReference>
<evidence type="ECO:0000313" key="7">
    <source>
        <dbReference type="EMBL" id="SDE47387.1"/>
    </source>
</evidence>
<dbReference type="InterPro" id="IPR015422">
    <property type="entry name" value="PyrdxlP-dep_Trfase_small"/>
</dbReference>
<evidence type="ECO:0000256" key="6">
    <source>
        <dbReference type="RuleBase" id="RU003560"/>
    </source>
</evidence>
<dbReference type="Proteomes" id="UP000183685">
    <property type="component" value="Unassembled WGS sequence"/>
</dbReference>
<dbReference type="FunFam" id="3.40.640.10:FF:000014">
    <property type="entry name" value="Adenosylmethionine-8-amino-7-oxononanoate aminotransferase, probable"/>
    <property type="match status" value="1"/>
</dbReference>
<keyword evidence="8" id="KW-1185">Reference proteome</keyword>
<dbReference type="Gene3D" id="3.90.1150.10">
    <property type="entry name" value="Aspartate Aminotransferase, domain 1"/>
    <property type="match status" value="1"/>
</dbReference>
<dbReference type="STRING" id="637679.GCA_001550055_02318"/>
<evidence type="ECO:0000256" key="1">
    <source>
        <dbReference type="ARBA" id="ARBA00001933"/>
    </source>
</evidence>
<comment type="cofactor">
    <cofactor evidence="1">
        <name>pyridoxal 5'-phosphate</name>
        <dbReference type="ChEBI" id="CHEBI:597326"/>
    </cofactor>
</comment>
<dbReference type="GO" id="GO:0030170">
    <property type="term" value="F:pyridoxal phosphate binding"/>
    <property type="evidence" value="ECO:0007669"/>
    <property type="project" value="InterPro"/>
</dbReference>
<accession>A0A1G7D789</accession>
<dbReference type="InterPro" id="IPR015421">
    <property type="entry name" value="PyrdxlP-dep_Trfase_major"/>
</dbReference>
<evidence type="ECO:0000256" key="4">
    <source>
        <dbReference type="ARBA" id="ARBA00022679"/>
    </source>
</evidence>
<evidence type="ECO:0000313" key="8">
    <source>
        <dbReference type="Proteomes" id="UP000183685"/>
    </source>
</evidence>
<protein>
    <submittedName>
        <fullName evidence="7">Beta-alanine--pyruvate transaminase</fullName>
    </submittedName>
</protein>
<dbReference type="OrthoDB" id="9801834at2"/>
<dbReference type="InterPro" id="IPR049704">
    <property type="entry name" value="Aminotrans_3_PPA_site"/>
</dbReference>
<dbReference type="PANTHER" id="PTHR42684:SF1">
    <property type="entry name" value="BETA-ALANINE--PYRUVATE AMINOTRANSFERASE"/>
    <property type="match status" value="1"/>
</dbReference>